<keyword evidence="18" id="KW-1185">Reference proteome</keyword>
<sequence>MEEVYKILKVLLIGSGGREHALAWKISKSPLLSEIWSIPGNPGIAEHAQCASIDLQDNAAIVKFCQEKRIDLIVVGPELPLVNGISDELNAAGFDVFGPSKAAAQLEASKAFTKNFCEKYDIPTAKYRHFSDKKMANDYVKKQKMPIVIKADGLFAGKGVVVATNLDEALAAIDRCFNQINSTIVIEEYLEGFEISFFAICDGNTAIPFATARDHKRVGDGDKGKNTGGMGAYSPASGISKELYSQIIKSIIDPTIDGMKKEGTPFKGVLFAGLMITDKGPYLIEYNVRFGDPECQVMMMRLKSDILQIFISCIKGKLEDTEIDWLKEYALTVVVAANGYPDNYVKGSKIEAIPKEKANSKLFHAGTKIIDNCLVANGGRVLGATTLGKTIQEARENAYKMINDIKWENGFWRTDIGLSAINKNLKNN</sequence>
<evidence type="ECO:0000313" key="17">
    <source>
        <dbReference type="EMBL" id="AHA27796.1"/>
    </source>
</evidence>
<dbReference type="NCBIfam" id="TIGR00877">
    <property type="entry name" value="purD"/>
    <property type="match status" value="1"/>
</dbReference>
<evidence type="ECO:0000256" key="15">
    <source>
        <dbReference type="PROSITE-ProRule" id="PRU00409"/>
    </source>
</evidence>
<dbReference type="FunFam" id="3.30.470.20:FF:000018">
    <property type="entry name" value="Trifunctional purine biosynthetic protein adenosine-3"/>
    <property type="match status" value="1"/>
</dbReference>
<keyword evidence="8 14" id="KW-0658">Purine biosynthesis</keyword>
<dbReference type="InterPro" id="IPR011054">
    <property type="entry name" value="Rudment_hybrid_motif"/>
</dbReference>
<evidence type="ECO:0000259" key="16">
    <source>
        <dbReference type="PROSITE" id="PS50975"/>
    </source>
</evidence>
<comment type="pathway">
    <text evidence="3 14">Purine metabolism; IMP biosynthesis via de novo pathway; N(1)-(5-phospho-D-ribosyl)glycinamide from 5-phospho-alpha-D-ribose 1-diphosphate: step 2/2.</text>
</comment>
<evidence type="ECO:0000256" key="4">
    <source>
        <dbReference type="ARBA" id="ARBA00013255"/>
    </source>
</evidence>
<dbReference type="GO" id="GO:0004637">
    <property type="term" value="F:phosphoribosylamine-glycine ligase activity"/>
    <property type="evidence" value="ECO:0007669"/>
    <property type="project" value="UniProtKB-UniRule"/>
</dbReference>
<dbReference type="HOGENOM" id="CLU_027420_3_1_5"/>
<dbReference type="PANTHER" id="PTHR43472">
    <property type="entry name" value="PHOSPHORIBOSYLAMINE--GLYCINE LIGASE"/>
    <property type="match status" value="1"/>
</dbReference>
<evidence type="ECO:0000256" key="13">
    <source>
        <dbReference type="ARBA" id="ARBA00042864"/>
    </source>
</evidence>
<dbReference type="InterPro" id="IPR020559">
    <property type="entry name" value="PRibGlycinamide_synth_CS"/>
</dbReference>
<dbReference type="InterPro" id="IPR020560">
    <property type="entry name" value="PRibGlycinamide_synth_C-dom"/>
</dbReference>
<dbReference type="EMBL" id="CP006604">
    <property type="protein sequence ID" value="AHA27796.1"/>
    <property type="molecule type" value="Genomic_DNA"/>
</dbReference>
<comment type="cofactor">
    <cofactor evidence="2">
        <name>Mg(2+)</name>
        <dbReference type="ChEBI" id="CHEBI:18420"/>
    </cofactor>
</comment>
<keyword evidence="5 14" id="KW-0436">Ligase</keyword>
<dbReference type="PROSITE" id="PS50975">
    <property type="entry name" value="ATP_GRASP"/>
    <property type="match status" value="1"/>
</dbReference>
<keyword evidence="10" id="KW-0464">Manganese</keyword>
<evidence type="ECO:0000256" key="2">
    <source>
        <dbReference type="ARBA" id="ARBA00001946"/>
    </source>
</evidence>
<dbReference type="SUPFAM" id="SSF52440">
    <property type="entry name" value="PreATP-grasp domain"/>
    <property type="match status" value="1"/>
</dbReference>
<comment type="similarity">
    <text evidence="11 14">Belongs to the GARS family.</text>
</comment>
<dbReference type="GO" id="GO:0006189">
    <property type="term" value="P:'de novo' IMP biosynthetic process"/>
    <property type="evidence" value="ECO:0007669"/>
    <property type="project" value="UniProtKB-UniRule"/>
</dbReference>
<gene>
    <name evidence="14 17" type="primary">purD</name>
    <name evidence="17" type="ORF">lam_434</name>
</gene>
<dbReference type="InterPro" id="IPR013815">
    <property type="entry name" value="ATP_grasp_subdomain_1"/>
</dbReference>
<evidence type="ECO:0000256" key="11">
    <source>
        <dbReference type="ARBA" id="ARBA00038345"/>
    </source>
</evidence>
<dbReference type="InterPro" id="IPR016185">
    <property type="entry name" value="PreATP-grasp_dom_sf"/>
</dbReference>
<comment type="cofactor">
    <cofactor evidence="1">
        <name>Mn(2+)</name>
        <dbReference type="ChEBI" id="CHEBI:29035"/>
    </cofactor>
</comment>
<dbReference type="STRING" id="1261131.lam_434"/>
<dbReference type="KEGG" id="lar:lam_434"/>
<evidence type="ECO:0000256" key="6">
    <source>
        <dbReference type="ARBA" id="ARBA00022723"/>
    </source>
</evidence>
<dbReference type="Gene3D" id="3.30.470.20">
    <property type="entry name" value="ATP-grasp fold, B domain"/>
    <property type="match status" value="1"/>
</dbReference>
<dbReference type="AlphaFoldDB" id="U6B7F8"/>
<dbReference type="InterPro" id="IPR037123">
    <property type="entry name" value="PRibGlycinamide_synth_C_sf"/>
</dbReference>
<evidence type="ECO:0000256" key="10">
    <source>
        <dbReference type="ARBA" id="ARBA00023211"/>
    </source>
</evidence>
<keyword evidence="9 15" id="KW-0067">ATP-binding</keyword>
<evidence type="ECO:0000256" key="8">
    <source>
        <dbReference type="ARBA" id="ARBA00022755"/>
    </source>
</evidence>
<feature type="domain" description="ATP-grasp" evidence="16">
    <location>
        <begin position="114"/>
        <end position="315"/>
    </location>
</feature>
<dbReference type="Gene3D" id="3.40.50.20">
    <property type="match status" value="1"/>
</dbReference>
<dbReference type="Pfam" id="PF01071">
    <property type="entry name" value="GARS_A"/>
    <property type="match status" value="1"/>
</dbReference>
<dbReference type="InterPro" id="IPR020562">
    <property type="entry name" value="PRibGlycinamide_synth_N"/>
</dbReference>
<protein>
    <recommendedName>
        <fullName evidence="4 14">Phosphoribosylamine--glycine ligase</fullName>
        <ecNumber evidence="4 14">6.3.4.13</ecNumber>
    </recommendedName>
    <alternativeName>
        <fullName evidence="14">GARS</fullName>
    </alternativeName>
    <alternativeName>
        <fullName evidence="12 14">Glycinamide ribonucleotide synthetase</fullName>
    </alternativeName>
    <alternativeName>
        <fullName evidence="13 14">Phosphoribosylglycinamide synthetase</fullName>
    </alternativeName>
</protein>
<dbReference type="FunFam" id="3.90.600.10:FF:000001">
    <property type="entry name" value="Trifunctional purine biosynthetic protein adenosine-3"/>
    <property type="match status" value="1"/>
</dbReference>
<organism evidence="17 18">
    <name type="scientific">Candidatus Liberibacter americanus str. Sao Paulo</name>
    <dbReference type="NCBI Taxonomy" id="1261131"/>
    <lineage>
        <taxon>Bacteria</taxon>
        <taxon>Pseudomonadati</taxon>
        <taxon>Pseudomonadota</taxon>
        <taxon>Alphaproteobacteria</taxon>
        <taxon>Hyphomicrobiales</taxon>
        <taxon>Rhizobiaceae</taxon>
        <taxon>Liberibacter</taxon>
    </lineage>
</organism>
<dbReference type="HAMAP" id="MF_00138">
    <property type="entry name" value="GARS"/>
    <property type="match status" value="1"/>
</dbReference>
<evidence type="ECO:0000256" key="9">
    <source>
        <dbReference type="ARBA" id="ARBA00022840"/>
    </source>
</evidence>
<keyword evidence="7 15" id="KW-0547">Nucleotide-binding</keyword>
<dbReference type="PATRIC" id="fig|1261131.3.peg.414"/>
<dbReference type="GO" id="GO:0005524">
    <property type="term" value="F:ATP binding"/>
    <property type="evidence" value="ECO:0007669"/>
    <property type="project" value="UniProtKB-UniRule"/>
</dbReference>
<proteinExistence type="inferred from homology"/>
<dbReference type="PROSITE" id="PS00184">
    <property type="entry name" value="GARS"/>
    <property type="match status" value="1"/>
</dbReference>
<evidence type="ECO:0000256" key="7">
    <source>
        <dbReference type="ARBA" id="ARBA00022741"/>
    </source>
</evidence>
<name>U6B7F8_9HYPH</name>
<dbReference type="Gene3D" id="3.30.1490.20">
    <property type="entry name" value="ATP-grasp fold, A domain"/>
    <property type="match status" value="1"/>
</dbReference>
<dbReference type="SUPFAM" id="SSF56059">
    <property type="entry name" value="Glutathione synthetase ATP-binding domain-like"/>
    <property type="match status" value="1"/>
</dbReference>
<evidence type="ECO:0000256" key="3">
    <source>
        <dbReference type="ARBA" id="ARBA00005174"/>
    </source>
</evidence>
<dbReference type="SMART" id="SM01209">
    <property type="entry name" value="GARS_A"/>
    <property type="match status" value="1"/>
</dbReference>
<comment type="catalytic activity">
    <reaction evidence="14">
        <text>5-phospho-beta-D-ribosylamine + glycine + ATP = N(1)-(5-phospho-beta-D-ribosyl)glycinamide + ADP + phosphate + H(+)</text>
        <dbReference type="Rhea" id="RHEA:17453"/>
        <dbReference type="ChEBI" id="CHEBI:15378"/>
        <dbReference type="ChEBI" id="CHEBI:30616"/>
        <dbReference type="ChEBI" id="CHEBI:43474"/>
        <dbReference type="ChEBI" id="CHEBI:57305"/>
        <dbReference type="ChEBI" id="CHEBI:58681"/>
        <dbReference type="ChEBI" id="CHEBI:143788"/>
        <dbReference type="ChEBI" id="CHEBI:456216"/>
        <dbReference type="EC" id="6.3.4.13"/>
    </reaction>
</comment>
<dbReference type="Proteomes" id="UP000017862">
    <property type="component" value="Chromosome"/>
</dbReference>
<dbReference type="GO" id="GO:0009113">
    <property type="term" value="P:purine nucleobase biosynthetic process"/>
    <property type="evidence" value="ECO:0007669"/>
    <property type="project" value="InterPro"/>
</dbReference>
<dbReference type="Gene3D" id="3.90.600.10">
    <property type="entry name" value="Phosphoribosylglycinamide synthetase, C-terminal domain"/>
    <property type="match status" value="1"/>
</dbReference>
<dbReference type="eggNOG" id="COG0151">
    <property type="taxonomic scope" value="Bacteria"/>
</dbReference>
<accession>U6B7F8</accession>
<dbReference type="SMART" id="SM01210">
    <property type="entry name" value="GARS_C"/>
    <property type="match status" value="1"/>
</dbReference>
<reference evidence="17 18" key="1">
    <citation type="journal article" date="2014" name="Mol. Plant Microbe Interact.">
        <title>The complete genome sequence of Candidatus Liberibacter americanus, associated with citrus Huanglongbing.</title>
        <authorList>
            <person name="Wulff N.A."/>
            <person name="Zhang S."/>
            <person name="Setubal J.C."/>
            <person name="Almeida N.F."/>
            <person name="Martins E.C."/>
            <person name="Harakava R."/>
            <person name="Kumar D."/>
            <person name="Rangel L.T."/>
            <person name="Foissac X."/>
            <person name="Bove J."/>
            <person name="Gabriel D.W."/>
        </authorList>
    </citation>
    <scope>NUCLEOTIDE SEQUENCE [LARGE SCALE GENOMIC DNA]</scope>
    <source>
        <strain evidence="17 18">Sao Paulo</strain>
    </source>
</reference>
<dbReference type="InterPro" id="IPR011761">
    <property type="entry name" value="ATP-grasp"/>
</dbReference>
<evidence type="ECO:0000313" key="18">
    <source>
        <dbReference type="Proteomes" id="UP000017862"/>
    </source>
</evidence>
<evidence type="ECO:0000256" key="12">
    <source>
        <dbReference type="ARBA" id="ARBA00042242"/>
    </source>
</evidence>
<dbReference type="Pfam" id="PF02844">
    <property type="entry name" value="GARS_N"/>
    <property type="match status" value="1"/>
</dbReference>
<dbReference type="SUPFAM" id="SSF51246">
    <property type="entry name" value="Rudiment single hybrid motif"/>
    <property type="match status" value="1"/>
</dbReference>
<dbReference type="InterPro" id="IPR000115">
    <property type="entry name" value="PRibGlycinamide_synth"/>
</dbReference>
<dbReference type="PANTHER" id="PTHR43472:SF1">
    <property type="entry name" value="PHOSPHORIBOSYLAMINE--GLYCINE LIGASE, CHLOROPLASTIC"/>
    <property type="match status" value="1"/>
</dbReference>
<evidence type="ECO:0000256" key="14">
    <source>
        <dbReference type="HAMAP-Rule" id="MF_00138"/>
    </source>
</evidence>
<dbReference type="UniPathway" id="UPA00074">
    <property type="reaction ID" value="UER00125"/>
</dbReference>
<dbReference type="GO" id="GO:0046872">
    <property type="term" value="F:metal ion binding"/>
    <property type="evidence" value="ECO:0007669"/>
    <property type="project" value="UniProtKB-KW"/>
</dbReference>
<evidence type="ECO:0000256" key="1">
    <source>
        <dbReference type="ARBA" id="ARBA00001936"/>
    </source>
</evidence>
<keyword evidence="6" id="KW-0479">Metal-binding</keyword>
<dbReference type="FunFam" id="3.40.50.20:FF:000006">
    <property type="entry name" value="Phosphoribosylamine--glycine ligase, chloroplastic"/>
    <property type="match status" value="1"/>
</dbReference>
<dbReference type="EC" id="6.3.4.13" evidence="4 14"/>
<dbReference type="InterPro" id="IPR020561">
    <property type="entry name" value="PRibGlycinamid_synth_ATP-grasp"/>
</dbReference>
<dbReference type="Pfam" id="PF02843">
    <property type="entry name" value="GARS_C"/>
    <property type="match status" value="1"/>
</dbReference>
<evidence type="ECO:0000256" key="5">
    <source>
        <dbReference type="ARBA" id="ARBA00022598"/>
    </source>
</evidence>